<reference evidence="2" key="1">
    <citation type="submission" date="2019-12" db="EMBL/GenBank/DDBJ databases">
        <authorList>
            <person name="Cremers G."/>
        </authorList>
    </citation>
    <scope>NUCLEOTIDE SEQUENCE</scope>
    <source>
        <strain evidence="2">Mbul1</strain>
    </source>
</reference>
<keyword evidence="1" id="KW-0472">Membrane</keyword>
<keyword evidence="1" id="KW-1133">Transmembrane helix</keyword>
<proteinExistence type="predicted"/>
<accession>A0A679JF82</accession>
<dbReference type="EMBL" id="LR743504">
    <property type="protein sequence ID" value="CAA2105012.1"/>
    <property type="molecule type" value="Genomic_DNA"/>
</dbReference>
<gene>
    <name evidence="2" type="ORF">MBUL_02980</name>
</gene>
<evidence type="ECO:0000256" key="1">
    <source>
        <dbReference type="SAM" id="Phobius"/>
    </source>
</evidence>
<dbReference type="AlphaFoldDB" id="A0A679JF82"/>
<keyword evidence="1" id="KW-0812">Transmembrane</keyword>
<organism evidence="2">
    <name type="scientific">Methylobacterium bullatum</name>
    <dbReference type="NCBI Taxonomy" id="570505"/>
    <lineage>
        <taxon>Bacteria</taxon>
        <taxon>Pseudomonadati</taxon>
        <taxon>Pseudomonadota</taxon>
        <taxon>Alphaproteobacteria</taxon>
        <taxon>Hyphomicrobiales</taxon>
        <taxon>Methylobacteriaceae</taxon>
        <taxon>Methylobacterium</taxon>
    </lineage>
</organism>
<name>A0A679JF82_9HYPH</name>
<feature type="transmembrane region" description="Helical" evidence="1">
    <location>
        <begin position="12"/>
        <end position="31"/>
    </location>
</feature>
<feature type="transmembrane region" description="Helical" evidence="1">
    <location>
        <begin position="51"/>
        <end position="69"/>
    </location>
</feature>
<sequence length="99" mass="10866">MERIIIKVARPIAFAVITFVSSYYLFSSPYISSALSLVPLLLGWLGVFEGFSYIVAALIFVAAVIWAVVPVGTKDFVKQQYDAAVKEFVAGMPDTKKVD</sequence>
<protein>
    <submittedName>
        <fullName evidence="2">Uncharacterized protein</fullName>
    </submittedName>
</protein>
<evidence type="ECO:0000313" key="2">
    <source>
        <dbReference type="EMBL" id="CAA2105012.1"/>
    </source>
</evidence>